<name>I0YL10_COCSC</name>
<dbReference type="RefSeq" id="XP_005643623.1">
    <property type="nucleotide sequence ID" value="XM_005643566.1"/>
</dbReference>
<keyword evidence="1" id="KW-0808">Transferase</keyword>
<dbReference type="GO" id="GO:0061631">
    <property type="term" value="F:ubiquitin conjugating enzyme activity"/>
    <property type="evidence" value="ECO:0007669"/>
    <property type="project" value="TreeGrafter"/>
</dbReference>
<dbReference type="PANTHER" id="PTHR46116:SF32">
    <property type="entry name" value="OS05G0153132 PROTEIN"/>
    <property type="match status" value="1"/>
</dbReference>
<evidence type="ECO:0000256" key="1">
    <source>
        <dbReference type="ARBA" id="ARBA00022679"/>
    </source>
</evidence>
<gene>
    <name evidence="4" type="ORF">COCSUDRAFT_20108</name>
</gene>
<accession>I0YL10</accession>
<keyword evidence="5" id="KW-1185">Reference proteome</keyword>
<comment type="caution">
    <text evidence="4">The sequence shown here is derived from an EMBL/GenBank/DDBJ whole genome shotgun (WGS) entry which is preliminary data.</text>
</comment>
<dbReference type="Pfam" id="PF00179">
    <property type="entry name" value="UQ_con"/>
    <property type="match status" value="1"/>
</dbReference>
<dbReference type="EMBL" id="AGSI01000020">
    <property type="protein sequence ID" value="EIE19079.1"/>
    <property type="molecule type" value="Genomic_DNA"/>
</dbReference>
<dbReference type="SMART" id="SM00212">
    <property type="entry name" value="UBCc"/>
    <property type="match status" value="1"/>
</dbReference>
<dbReference type="InterPro" id="IPR000608">
    <property type="entry name" value="UBC"/>
</dbReference>
<keyword evidence="2" id="KW-0833">Ubl conjugation pathway</keyword>
<dbReference type="SUPFAM" id="SSF54495">
    <property type="entry name" value="UBC-like"/>
    <property type="match status" value="1"/>
</dbReference>
<evidence type="ECO:0000313" key="5">
    <source>
        <dbReference type="Proteomes" id="UP000007264"/>
    </source>
</evidence>
<dbReference type="Gene3D" id="3.10.110.10">
    <property type="entry name" value="Ubiquitin Conjugating Enzyme"/>
    <property type="match status" value="1"/>
</dbReference>
<dbReference type="InterPro" id="IPR016135">
    <property type="entry name" value="UBQ-conjugating_enzyme/RWD"/>
</dbReference>
<dbReference type="PROSITE" id="PS50127">
    <property type="entry name" value="UBC_2"/>
    <property type="match status" value="1"/>
</dbReference>
<sequence length="177" mass="19571">MSRMDVMRAAILGAAGTPYHDQLFFFDIQLSPDHPASVPKVLFHAHGNRINPNLYADGKACPQPHSLHFLLPLVCLSLLNTWNGRRTEQWDPTSSTILQVLVSIQGLILVAEPYYNEAGYEKQQVGTPEGARNSVGYNESAFLATIRTTLSLMRSPPAPFLPLMLVKPPPHPCRVSV</sequence>
<dbReference type="AlphaFoldDB" id="I0YL10"/>
<dbReference type="STRING" id="574566.I0YL10"/>
<reference evidence="4 5" key="1">
    <citation type="journal article" date="2012" name="Genome Biol.">
        <title>The genome of the polar eukaryotic microalga coccomyxa subellipsoidea reveals traits of cold adaptation.</title>
        <authorList>
            <person name="Blanc G."/>
            <person name="Agarkova I."/>
            <person name="Grimwood J."/>
            <person name="Kuo A."/>
            <person name="Brueggeman A."/>
            <person name="Dunigan D."/>
            <person name="Gurnon J."/>
            <person name="Ladunga I."/>
            <person name="Lindquist E."/>
            <person name="Lucas S."/>
            <person name="Pangilinan J."/>
            <person name="Proschold T."/>
            <person name="Salamov A."/>
            <person name="Schmutz J."/>
            <person name="Weeks D."/>
            <person name="Yamada T."/>
            <person name="Claverie J.M."/>
            <person name="Grigoriev I."/>
            <person name="Van Etten J."/>
            <person name="Lomsadze A."/>
            <person name="Borodovsky M."/>
        </authorList>
    </citation>
    <scope>NUCLEOTIDE SEQUENCE [LARGE SCALE GENOMIC DNA]</scope>
    <source>
        <strain evidence="4 5">C-169</strain>
    </source>
</reference>
<dbReference type="PANTHER" id="PTHR46116">
    <property type="entry name" value="(E3-INDEPENDENT) E2 UBIQUITIN-CONJUGATING ENZYME"/>
    <property type="match status" value="1"/>
</dbReference>
<evidence type="ECO:0000313" key="4">
    <source>
        <dbReference type="EMBL" id="EIE19079.1"/>
    </source>
</evidence>
<proteinExistence type="predicted"/>
<dbReference type="KEGG" id="csl:COCSUDRAFT_20108"/>
<protein>
    <recommendedName>
        <fullName evidence="3">UBC core domain-containing protein</fullName>
    </recommendedName>
</protein>
<organism evidence="4 5">
    <name type="scientific">Coccomyxa subellipsoidea (strain C-169)</name>
    <name type="common">Green microalga</name>
    <dbReference type="NCBI Taxonomy" id="574566"/>
    <lineage>
        <taxon>Eukaryota</taxon>
        <taxon>Viridiplantae</taxon>
        <taxon>Chlorophyta</taxon>
        <taxon>core chlorophytes</taxon>
        <taxon>Trebouxiophyceae</taxon>
        <taxon>Trebouxiophyceae incertae sedis</taxon>
        <taxon>Coccomyxaceae</taxon>
        <taxon>Coccomyxa</taxon>
        <taxon>Coccomyxa subellipsoidea</taxon>
    </lineage>
</organism>
<evidence type="ECO:0000259" key="3">
    <source>
        <dbReference type="PROSITE" id="PS50127"/>
    </source>
</evidence>
<dbReference type="eggNOG" id="KOG0895">
    <property type="taxonomic scope" value="Eukaryota"/>
</dbReference>
<dbReference type="OrthoDB" id="512699at2759"/>
<dbReference type="Proteomes" id="UP000007264">
    <property type="component" value="Unassembled WGS sequence"/>
</dbReference>
<dbReference type="GeneID" id="17037009"/>
<evidence type="ECO:0000256" key="2">
    <source>
        <dbReference type="ARBA" id="ARBA00022786"/>
    </source>
</evidence>
<feature type="domain" description="UBC core" evidence="3">
    <location>
        <begin position="1"/>
        <end position="150"/>
    </location>
</feature>